<proteinExistence type="inferred from homology"/>
<accession>A0ABC9CGS3</accession>
<reference evidence="8 9" key="2">
    <citation type="submission" date="2024-10" db="EMBL/GenBank/DDBJ databases">
        <authorList>
            <person name="Ryan C."/>
        </authorList>
    </citation>
    <scope>NUCLEOTIDE SEQUENCE [LARGE SCALE GENOMIC DNA]</scope>
</reference>
<protein>
    <recommendedName>
        <fullName evidence="7">Fucosyltransferase</fullName>
        <ecNumber evidence="7">2.4.1.-</ecNumber>
    </recommendedName>
</protein>
<evidence type="ECO:0000256" key="3">
    <source>
        <dbReference type="ARBA" id="ARBA00022679"/>
    </source>
</evidence>
<evidence type="ECO:0000313" key="9">
    <source>
        <dbReference type="Proteomes" id="UP001497457"/>
    </source>
</evidence>
<organism evidence="8 9">
    <name type="scientific">Urochloa decumbens</name>
    <dbReference type="NCBI Taxonomy" id="240449"/>
    <lineage>
        <taxon>Eukaryota</taxon>
        <taxon>Viridiplantae</taxon>
        <taxon>Streptophyta</taxon>
        <taxon>Embryophyta</taxon>
        <taxon>Tracheophyta</taxon>
        <taxon>Spermatophyta</taxon>
        <taxon>Magnoliopsida</taxon>
        <taxon>Liliopsida</taxon>
        <taxon>Poales</taxon>
        <taxon>Poaceae</taxon>
        <taxon>PACMAD clade</taxon>
        <taxon>Panicoideae</taxon>
        <taxon>Panicodae</taxon>
        <taxon>Paniceae</taxon>
        <taxon>Melinidinae</taxon>
        <taxon>Urochloa</taxon>
    </lineage>
</organism>
<feature type="transmembrane region" description="Helical" evidence="7">
    <location>
        <begin position="55"/>
        <end position="77"/>
    </location>
</feature>
<dbReference type="AlphaFoldDB" id="A0ABC9CGS3"/>
<comment type="subcellular location">
    <subcellularLocation>
        <location evidence="7">Golgi apparatus</location>
        <location evidence="7">Golgi stack membrane</location>
        <topology evidence="7">Single-pass type II membrane protein</topology>
    </subcellularLocation>
</comment>
<dbReference type="GO" id="GO:0032580">
    <property type="term" value="C:Golgi cisterna membrane"/>
    <property type="evidence" value="ECO:0007669"/>
    <property type="project" value="UniProtKB-SubCell"/>
</dbReference>
<keyword evidence="7" id="KW-0812">Transmembrane</keyword>
<reference evidence="9" key="1">
    <citation type="submission" date="2024-06" db="EMBL/GenBank/DDBJ databases">
        <authorList>
            <person name="Ryan C."/>
        </authorList>
    </citation>
    <scope>NUCLEOTIDE SEQUENCE [LARGE SCALE GENOMIC DNA]</scope>
</reference>
<dbReference type="GO" id="GO:0016757">
    <property type="term" value="F:glycosyltransferase activity"/>
    <property type="evidence" value="ECO:0007669"/>
    <property type="project" value="UniProtKB-KW"/>
</dbReference>
<gene>
    <name evidence="8" type="ORF">URODEC1_LOCUS74926</name>
</gene>
<dbReference type="Proteomes" id="UP001497457">
    <property type="component" value="Chromosome 3rd"/>
</dbReference>
<keyword evidence="6 7" id="KW-0961">Cell wall biogenesis/degradation</keyword>
<keyword evidence="7" id="KW-1133">Transmembrane helix</keyword>
<keyword evidence="5" id="KW-0325">Glycoprotein</keyword>
<name>A0ABC9CGS3_9POAL</name>
<keyword evidence="7" id="KW-0472">Membrane</keyword>
<evidence type="ECO:0000256" key="7">
    <source>
        <dbReference type="RuleBase" id="RU367004"/>
    </source>
</evidence>
<keyword evidence="3 7" id="KW-0808">Transferase</keyword>
<evidence type="ECO:0000256" key="6">
    <source>
        <dbReference type="ARBA" id="ARBA00023316"/>
    </source>
</evidence>
<evidence type="ECO:0000256" key="4">
    <source>
        <dbReference type="ARBA" id="ARBA00023034"/>
    </source>
</evidence>
<evidence type="ECO:0000256" key="1">
    <source>
        <dbReference type="ARBA" id="ARBA00010481"/>
    </source>
</evidence>
<dbReference type="Gene3D" id="3.40.50.11340">
    <property type="match status" value="1"/>
</dbReference>
<evidence type="ECO:0000256" key="5">
    <source>
        <dbReference type="ARBA" id="ARBA00023180"/>
    </source>
</evidence>
<dbReference type="Pfam" id="PF03254">
    <property type="entry name" value="XG_FTase"/>
    <property type="match status" value="2"/>
</dbReference>
<dbReference type="EC" id="2.4.1.-" evidence="7"/>
<dbReference type="EMBL" id="OZ075113">
    <property type="protein sequence ID" value="CAL5019706.1"/>
    <property type="molecule type" value="Genomic_DNA"/>
</dbReference>
<dbReference type="InterPro" id="IPR004938">
    <property type="entry name" value="XG_FTase"/>
</dbReference>
<sequence>MQQRKPKACAGEEIPVSQGAIPCDGWPEAAAEEGARPQHWPLPRKKRLALDNKRWNTVVNVVLVAFVMAVPPVVVIYTGGGIAPAVWIAAAKAQLSGGSGNNHRSFPYSTSPPDKLLGGLLPDGLDERPCRSRYESTMYRRNPGRRPSPHLIAKLRKHEELQRRCGPNTDAYSLAIQQLRAGKSAAAGGSPAECKYVVSISYRGLGNRILAAASAFLYALLTGRVLLVDPSNEMGELFCEPFPGTTWLLPLDGFPLPSYTNFSIDTAESYGNMLRNKVLSAGADYARPATPAAELPAFAYLHLDHDYAHEDKMFFCDDDQRLLSNVQWLVMRTDLYTVTTRIFEIENPTLCTLTANLRDVTYTVPGLFLVEAFREELDALFPERDAAFHHLARYLFHPTNHVWGLVTRYYRAYLARADLRVGIQVRNFNPTHAQSPHVLHQITSCVWREKLLPEVVLATEEPHDAAAAPGDKSTAVLMTSLRPWYYERIKGMYWEHGTATGEDVSVHQPSHEGQQQFGKRSHDGRAWAEMYLLSLCDVLVTSGWSTFGYVAQGIGGVAPWVLQKQPENLTAAPDPPCFRDVSMEPCFHSPHVYDCKMKRGLDTGKVLPHVRHCQDVSWGLKLVDPKLYKV</sequence>
<keyword evidence="4 7" id="KW-0333">Golgi apparatus</keyword>
<keyword evidence="9" id="KW-1185">Reference proteome</keyword>
<comment type="function">
    <text evidence="7">May be involved in cell wall biosynthesis.</text>
</comment>
<dbReference type="PANTHER" id="PTHR31889:SF15">
    <property type="entry name" value="FUCOSYLTRANSFERASE"/>
    <property type="match status" value="1"/>
</dbReference>
<dbReference type="PANTHER" id="PTHR31889">
    <property type="entry name" value="FUCOSYLTRANSFERASE 2-RELATED"/>
    <property type="match status" value="1"/>
</dbReference>
<keyword evidence="2 7" id="KW-0328">Glycosyltransferase</keyword>
<evidence type="ECO:0000256" key="2">
    <source>
        <dbReference type="ARBA" id="ARBA00022676"/>
    </source>
</evidence>
<evidence type="ECO:0000313" key="8">
    <source>
        <dbReference type="EMBL" id="CAL5019706.1"/>
    </source>
</evidence>
<dbReference type="FunFam" id="3.40.50.11340:FF:000005">
    <property type="entry name" value="Galactoside 2-alpha-L-fucosyltransferase"/>
    <property type="match status" value="1"/>
</dbReference>
<comment type="similarity">
    <text evidence="1 7">Belongs to the glycosyltransferase 37 family.</text>
</comment>
<dbReference type="GO" id="GO:0071555">
    <property type="term" value="P:cell wall organization"/>
    <property type="evidence" value="ECO:0007669"/>
    <property type="project" value="UniProtKB-UniRule"/>
</dbReference>